<feature type="region of interest" description="Disordered" evidence="1">
    <location>
        <begin position="1"/>
        <end position="30"/>
    </location>
</feature>
<feature type="compositionally biased region" description="Low complexity" evidence="1">
    <location>
        <begin position="18"/>
        <end position="29"/>
    </location>
</feature>
<reference evidence="2" key="2">
    <citation type="submission" date="2022-01" db="EMBL/GenBank/DDBJ databases">
        <authorList>
            <person name="Yamashiro T."/>
            <person name="Shiraishi A."/>
            <person name="Satake H."/>
            <person name="Nakayama K."/>
        </authorList>
    </citation>
    <scope>NUCLEOTIDE SEQUENCE</scope>
</reference>
<accession>A0ABQ4X4F3</accession>
<comment type="caution">
    <text evidence="2">The sequence shown here is derived from an EMBL/GenBank/DDBJ whole genome shotgun (WGS) entry which is preliminary data.</text>
</comment>
<proteinExistence type="predicted"/>
<evidence type="ECO:0000313" key="3">
    <source>
        <dbReference type="Proteomes" id="UP001151760"/>
    </source>
</evidence>
<evidence type="ECO:0000256" key="1">
    <source>
        <dbReference type="SAM" id="MobiDB-lite"/>
    </source>
</evidence>
<keyword evidence="3" id="KW-1185">Reference proteome</keyword>
<sequence length="105" mass="11706">MDAFFEDISANNVPTPPTQTTRPQLAQTTSPNNEFEELLSRSTQKLYLGCNMTTLEFTSKISHIKVLHKISDARFNKILALLQKACSPSTNVEEVLSSDDSDDDN</sequence>
<name>A0ABQ4X4F3_9ASTR</name>
<dbReference type="EMBL" id="BQNB010009194">
    <property type="protein sequence ID" value="GJS60044.1"/>
    <property type="molecule type" value="Genomic_DNA"/>
</dbReference>
<reference evidence="2" key="1">
    <citation type="journal article" date="2022" name="Int. J. Mol. Sci.">
        <title>Draft Genome of Tanacetum Coccineum: Genomic Comparison of Closely Related Tanacetum-Family Plants.</title>
        <authorList>
            <person name="Yamashiro T."/>
            <person name="Shiraishi A."/>
            <person name="Nakayama K."/>
            <person name="Satake H."/>
        </authorList>
    </citation>
    <scope>NUCLEOTIDE SEQUENCE</scope>
</reference>
<evidence type="ECO:0000313" key="2">
    <source>
        <dbReference type="EMBL" id="GJS60044.1"/>
    </source>
</evidence>
<protein>
    <submittedName>
        <fullName evidence="2">Uncharacterized protein</fullName>
    </submittedName>
</protein>
<organism evidence="2 3">
    <name type="scientific">Tanacetum coccineum</name>
    <dbReference type="NCBI Taxonomy" id="301880"/>
    <lineage>
        <taxon>Eukaryota</taxon>
        <taxon>Viridiplantae</taxon>
        <taxon>Streptophyta</taxon>
        <taxon>Embryophyta</taxon>
        <taxon>Tracheophyta</taxon>
        <taxon>Spermatophyta</taxon>
        <taxon>Magnoliopsida</taxon>
        <taxon>eudicotyledons</taxon>
        <taxon>Gunneridae</taxon>
        <taxon>Pentapetalae</taxon>
        <taxon>asterids</taxon>
        <taxon>campanulids</taxon>
        <taxon>Asterales</taxon>
        <taxon>Asteraceae</taxon>
        <taxon>Asteroideae</taxon>
        <taxon>Anthemideae</taxon>
        <taxon>Anthemidinae</taxon>
        <taxon>Tanacetum</taxon>
    </lineage>
</organism>
<dbReference type="Proteomes" id="UP001151760">
    <property type="component" value="Unassembled WGS sequence"/>
</dbReference>
<gene>
    <name evidence="2" type="ORF">Tco_0654828</name>
</gene>